<dbReference type="OrthoDB" id="9903427at2"/>
<gene>
    <name evidence="1" type="ORF">CG716_04925</name>
</gene>
<sequence>MPLWLQLTEPDTEAVEDLKSALARLRKDGWTRGKLYDYETGKCCSLGAFNHAFPQESPGTPYLAYAIRTRKGGHPYPADMHDLFVITRFNDTPKRKFADVEAVFLAAIAYAEGKGVRAQPGT</sequence>
<dbReference type="Proteomes" id="UP000216063">
    <property type="component" value="Unassembled WGS sequence"/>
</dbReference>
<dbReference type="AlphaFoldDB" id="A0A255DX57"/>
<evidence type="ECO:0000313" key="2">
    <source>
        <dbReference type="Proteomes" id="UP000216063"/>
    </source>
</evidence>
<dbReference type="InterPro" id="IPR045677">
    <property type="entry name" value="DUF6197"/>
</dbReference>
<keyword evidence="2" id="KW-1185">Reference proteome</keyword>
<organism evidence="1 2">
    <name type="scientific">Mycolicibacterium sphagni</name>
    <dbReference type="NCBI Taxonomy" id="1786"/>
    <lineage>
        <taxon>Bacteria</taxon>
        <taxon>Bacillati</taxon>
        <taxon>Actinomycetota</taxon>
        <taxon>Actinomycetes</taxon>
        <taxon>Mycobacteriales</taxon>
        <taxon>Mycobacteriaceae</taxon>
        <taxon>Mycolicibacterium</taxon>
    </lineage>
</organism>
<protein>
    <submittedName>
        <fullName evidence="1">Uncharacterized protein</fullName>
    </submittedName>
</protein>
<name>A0A255DX57_9MYCO</name>
<dbReference type="Pfam" id="PF19698">
    <property type="entry name" value="DUF6197"/>
    <property type="match status" value="1"/>
</dbReference>
<evidence type="ECO:0000313" key="1">
    <source>
        <dbReference type="EMBL" id="OYN81875.1"/>
    </source>
</evidence>
<accession>A0A255DX57</accession>
<reference evidence="1 2" key="1">
    <citation type="submission" date="2017-07" db="EMBL/GenBank/DDBJ databases">
        <title>The new phylogeny of genus Mycobacterium.</title>
        <authorList>
            <person name="Tortoli E."/>
            <person name="Trovato A."/>
            <person name="Cirillo D.M."/>
        </authorList>
    </citation>
    <scope>NUCLEOTIDE SEQUENCE [LARGE SCALE GENOMIC DNA]</scope>
    <source>
        <strain evidence="1 2">ATCC 33027</strain>
    </source>
</reference>
<proteinExistence type="predicted"/>
<dbReference type="EMBL" id="NOZR01000003">
    <property type="protein sequence ID" value="OYN81875.1"/>
    <property type="molecule type" value="Genomic_DNA"/>
</dbReference>
<comment type="caution">
    <text evidence="1">The sequence shown here is derived from an EMBL/GenBank/DDBJ whole genome shotgun (WGS) entry which is preliminary data.</text>
</comment>